<gene>
    <name evidence="10" type="ORF">GCM10009655_26570</name>
</gene>
<keyword evidence="4" id="KW-0547">Nucleotide-binding</keyword>
<accession>A0ABP4GIX7</accession>
<dbReference type="InterPro" id="IPR040198">
    <property type="entry name" value="Fido_containing"/>
</dbReference>
<keyword evidence="3" id="KW-0677">Repeat</keyword>
<keyword evidence="2" id="KW-0812">Transmembrane</keyword>
<evidence type="ECO:0000256" key="3">
    <source>
        <dbReference type="ARBA" id="ARBA00022737"/>
    </source>
</evidence>
<evidence type="ECO:0000313" key="10">
    <source>
        <dbReference type="EMBL" id="GAA1226594.1"/>
    </source>
</evidence>
<dbReference type="SUPFAM" id="SSF140931">
    <property type="entry name" value="Fic-like"/>
    <property type="match status" value="1"/>
</dbReference>
<evidence type="ECO:0000256" key="2">
    <source>
        <dbReference type="ARBA" id="ARBA00022692"/>
    </source>
</evidence>
<evidence type="ECO:0000256" key="8">
    <source>
        <dbReference type="ARBA" id="ARBA00023136"/>
    </source>
</evidence>
<keyword evidence="5" id="KW-0802">TPR repeat</keyword>
<dbReference type="EMBL" id="BAAAKW010000067">
    <property type="protein sequence ID" value="GAA1226594.1"/>
    <property type="molecule type" value="Genomic_DNA"/>
</dbReference>
<evidence type="ECO:0000256" key="5">
    <source>
        <dbReference type="ARBA" id="ARBA00022803"/>
    </source>
</evidence>
<sequence length="284" mass="31434">MGTSSNWARGSNQYLKRTRPEILTRADNIHLSPSSAADRLELTGITWDSTALDFGTLKQSTPDRARARYRAMMPEYIWDAAALEGNPYTLPEVRTLLEGITVSGHRLDDQEQILALNEGFNLVDTLVGDSRFLLDKNTSDTIHGLVARHEAIESGAFRGQGAAGGGGRVGLGERGVYQASDPGVDGATLIAEHKDLLDYLDTLTDPRERAFAYFAAATKRQFYFDGNKRTSRLMMAGELMANGYDAVSVSATRRLEYNTYLTELFVTHDATQLMRFIIDNRPSD</sequence>
<evidence type="ECO:0000256" key="4">
    <source>
        <dbReference type="ARBA" id="ARBA00022741"/>
    </source>
</evidence>
<reference evidence="11" key="1">
    <citation type="journal article" date="2019" name="Int. J. Syst. Evol. Microbiol.">
        <title>The Global Catalogue of Microorganisms (GCM) 10K type strain sequencing project: providing services to taxonomists for standard genome sequencing and annotation.</title>
        <authorList>
            <consortium name="The Broad Institute Genomics Platform"/>
            <consortium name="The Broad Institute Genome Sequencing Center for Infectious Disease"/>
            <person name="Wu L."/>
            <person name="Ma J."/>
        </authorList>
    </citation>
    <scope>NUCLEOTIDE SEQUENCE [LARGE SCALE GENOMIC DNA]</scope>
    <source>
        <strain evidence="11">JCM 12762</strain>
    </source>
</reference>
<evidence type="ECO:0000259" key="9">
    <source>
        <dbReference type="PROSITE" id="PS51459"/>
    </source>
</evidence>
<dbReference type="Gene3D" id="1.10.3290.10">
    <property type="entry name" value="Fido-like domain"/>
    <property type="match status" value="1"/>
</dbReference>
<keyword evidence="11" id="KW-1185">Reference proteome</keyword>
<evidence type="ECO:0000256" key="7">
    <source>
        <dbReference type="ARBA" id="ARBA00022989"/>
    </source>
</evidence>
<protein>
    <recommendedName>
        <fullName evidence="9">Fido domain-containing protein</fullName>
    </recommendedName>
</protein>
<dbReference type="InterPro" id="IPR003812">
    <property type="entry name" value="Fido"/>
</dbReference>
<proteinExistence type="predicted"/>
<dbReference type="InterPro" id="IPR036597">
    <property type="entry name" value="Fido-like_dom_sf"/>
</dbReference>
<dbReference type="Proteomes" id="UP001500943">
    <property type="component" value="Unassembled WGS sequence"/>
</dbReference>
<organism evidence="10 11">
    <name type="scientific">Rhodoglobus aureus</name>
    <dbReference type="NCBI Taxonomy" id="191497"/>
    <lineage>
        <taxon>Bacteria</taxon>
        <taxon>Bacillati</taxon>
        <taxon>Actinomycetota</taxon>
        <taxon>Actinomycetes</taxon>
        <taxon>Micrococcales</taxon>
        <taxon>Microbacteriaceae</taxon>
        <taxon>Rhodoglobus</taxon>
    </lineage>
</organism>
<feature type="domain" description="Fido" evidence="9">
    <location>
        <begin position="134"/>
        <end position="279"/>
    </location>
</feature>
<keyword evidence="6" id="KW-0067">ATP-binding</keyword>
<keyword evidence="7" id="KW-1133">Transmembrane helix</keyword>
<dbReference type="PANTHER" id="PTHR13504">
    <property type="entry name" value="FIDO DOMAIN-CONTAINING PROTEIN DDB_G0283145"/>
    <property type="match status" value="1"/>
</dbReference>
<dbReference type="PROSITE" id="PS51459">
    <property type="entry name" value="FIDO"/>
    <property type="match status" value="1"/>
</dbReference>
<evidence type="ECO:0000256" key="1">
    <source>
        <dbReference type="ARBA" id="ARBA00004167"/>
    </source>
</evidence>
<evidence type="ECO:0000256" key="6">
    <source>
        <dbReference type="ARBA" id="ARBA00022840"/>
    </source>
</evidence>
<dbReference type="PANTHER" id="PTHR13504:SF34">
    <property type="entry name" value="PROTEIN ADENYLYLTRANSFERASE FICD"/>
    <property type="match status" value="1"/>
</dbReference>
<evidence type="ECO:0000313" key="11">
    <source>
        <dbReference type="Proteomes" id="UP001500943"/>
    </source>
</evidence>
<dbReference type="RefSeq" id="WP_343926624.1">
    <property type="nucleotide sequence ID" value="NZ_BAAAKW010000067.1"/>
</dbReference>
<keyword evidence="8" id="KW-0472">Membrane</keyword>
<comment type="caution">
    <text evidence="10">The sequence shown here is derived from an EMBL/GenBank/DDBJ whole genome shotgun (WGS) entry which is preliminary data.</text>
</comment>
<name>A0ABP4GIX7_9MICO</name>
<comment type="subcellular location">
    <subcellularLocation>
        <location evidence="1">Membrane</location>
        <topology evidence="1">Single-pass membrane protein</topology>
    </subcellularLocation>
</comment>